<dbReference type="SUPFAM" id="SSF46689">
    <property type="entry name" value="Homeodomain-like"/>
    <property type="match status" value="1"/>
</dbReference>
<accession>A0ABW4MEB8</accession>
<evidence type="ECO:0000313" key="5">
    <source>
        <dbReference type="EMBL" id="MFD1766496.1"/>
    </source>
</evidence>
<dbReference type="InterPro" id="IPR036271">
    <property type="entry name" value="Tet_transcr_reg_TetR-rel_C_sf"/>
</dbReference>
<dbReference type="Proteomes" id="UP001597215">
    <property type="component" value="Unassembled WGS sequence"/>
</dbReference>
<organism evidence="5 6">
    <name type="scientific">Sphingorhabdus buctiana</name>
    <dbReference type="NCBI Taxonomy" id="1508805"/>
    <lineage>
        <taxon>Bacteria</taxon>
        <taxon>Pseudomonadati</taxon>
        <taxon>Pseudomonadota</taxon>
        <taxon>Alphaproteobacteria</taxon>
        <taxon>Sphingomonadales</taxon>
        <taxon>Sphingomonadaceae</taxon>
        <taxon>Sphingorhabdus</taxon>
    </lineage>
</organism>
<proteinExistence type="predicted"/>
<protein>
    <submittedName>
        <fullName evidence="5">TetR/AcrR family transcriptional regulator</fullName>
    </submittedName>
</protein>
<dbReference type="PANTHER" id="PTHR30055">
    <property type="entry name" value="HTH-TYPE TRANSCRIPTIONAL REGULATOR RUTR"/>
    <property type="match status" value="1"/>
</dbReference>
<gene>
    <name evidence="5" type="ORF">ACFSAG_06535</name>
</gene>
<comment type="caution">
    <text evidence="5">The sequence shown here is derived from an EMBL/GenBank/DDBJ whole genome shotgun (WGS) entry which is preliminary data.</text>
</comment>
<feature type="region of interest" description="Disordered" evidence="3">
    <location>
        <begin position="1"/>
        <end position="27"/>
    </location>
</feature>
<reference evidence="6" key="1">
    <citation type="journal article" date="2019" name="Int. J. Syst. Evol. Microbiol.">
        <title>The Global Catalogue of Microorganisms (GCM) 10K type strain sequencing project: providing services to taxonomists for standard genome sequencing and annotation.</title>
        <authorList>
            <consortium name="The Broad Institute Genomics Platform"/>
            <consortium name="The Broad Institute Genome Sequencing Center for Infectious Disease"/>
            <person name="Wu L."/>
            <person name="Ma J."/>
        </authorList>
    </citation>
    <scope>NUCLEOTIDE SEQUENCE [LARGE SCALE GENOMIC DNA]</scope>
    <source>
        <strain evidence="6">CGMCC 1.12449</strain>
    </source>
</reference>
<dbReference type="InterPro" id="IPR050109">
    <property type="entry name" value="HTH-type_TetR-like_transc_reg"/>
</dbReference>
<evidence type="ECO:0000256" key="1">
    <source>
        <dbReference type="ARBA" id="ARBA00023125"/>
    </source>
</evidence>
<keyword evidence="1 2" id="KW-0238">DNA-binding</keyword>
<feature type="DNA-binding region" description="H-T-H motif" evidence="2">
    <location>
        <begin position="52"/>
        <end position="71"/>
    </location>
</feature>
<evidence type="ECO:0000256" key="2">
    <source>
        <dbReference type="PROSITE-ProRule" id="PRU00335"/>
    </source>
</evidence>
<keyword evidence="6" id="KW-1185">Reference proteome</keyword>
<dbReference type="PANTHER" id="PTHR30055:SF226">
    <property type="entry name" value="HTH-TYPE TRANSCRIPTIONAL REGULATOR PKSA"/>
    <property type="match status" value="1"/>
</dbReference>
<feature type="domain" description="HTH tetR-type" evidence="4">
    <location>
        <begin position="29"/>
        <end position="89"/>
    </location>
</feature>
<evidence type="ECO:0000259" key="4">
    <source>
        <dbReference type="PROSITE" id="PS50977"/>
    </source>
</evidence>
<dbReference type="RefSeq" id="WP_381512660.1">
    <property type="nucleotide sequence ID" value="NZ_JBHUEL010000004.1"/>
</dbReference>
<dbReference type="PROSITE" id="PS50977">
    <property type="entry name" value="HTH_TETR_2"/>
    <property type="match status" value="1"/>
</dbReference>
<dbReference type="EMBL" id="JBHUEL010000004">
    <property type="protein sequence ID" value="MFD1766496.1"/>
    <property type="molecule type" value="Genomic_DNA"/>
</dbReference>
<dbReference type="PRINTS" id="PR00455">
    <property type="entry name" value="HTHTETR"/>
</dbReference>
<evidence type="ECO:0000256" key="3">
    <source>
        <dbReference type="SAM" id="MobiDB-lite"/>
    </source>
</evidence>
<name>A0ABW4MEB8_9SPHN</name>
<evidence type="ECO:0000313" key="6">
    <source>
        <dbReference type="Proteomes" id="UP001597215"/>
    </source>
</evidence>
<dbReference type="Pfam" id="PF00440">
    <property type="entry name" value="TetR_N"/>
    <property type="match status" value="1"/>
</dbReference>
<dbReference type="Gene3D" id="1.10.357.10">
    <property type="entry name" value="Tetracycline Repressor, domain 2"/>
    <property type="match status" value="1"/>
</dbReference>
<dbReference type="InterPro" id="IPR009057">
    <property type="entry name" value="Homeodomain-like_sf"/>
</dbReference>
<sequence length="215" mass="24408">MAETKTKSPMASGVDPTPPRMGRRERNKLEKRARIVAAARRLFAEQGFAETTTVQIAEAADIGTGTLFLYARSKEDLLILVFKDEMLEVAKESFTEPPEERSAIERIMSVFAHMVDYHERDLELSRILLRELLIPYDARQSEVNELVSVIFGGLEQIIRSGQAKGEIREQLEPATTARSCFALYYFGLLRWLSNSVSREDFLKFTAEQVRALCSV</sequence>
<dbReference type="SUPFAM" id="SSF48498">
    <property type="entry name" value="Tetracyclin repressor-like, C-terminal domain"/>
    <property type="match status" value="1"/>
</dbReference>
<dbReference type="InterPro" id="IPR001647">
    <property type="entry name" value="HTH_TetR"/>
</dbReference>